<dbReference type="PANTHER" id="PTHR32347">
    <property type="entry name" value="EFFLUX SYSTEM COMPONENT YKNX-RELATED"/>
    <property type="match status" value="1"/>
</dbReference>
<dbReference type="EMBL" id="CP042913">
    <property type="protein sequence ID" value="QEG33484.1"/>
    <property type="molecule type" value="Genomic_DNA"/>
</dbReference>
<evidence type="ECO:0000313" key="6">
    <source>
        <dbReference type="Proteomes" id="UP000323917"/>
    </source>
</evidence>
<name>A0A5B9Q3B8_9BACT</name>
<dbReference type="InterPro" id="IPR050465">
    <property type="entry name" value="UPF0194_transport"/>
</dbReference>
<keyword evidence="2" id="KW-0175">Coiled coil</keyword>
<sequence length="407" mass="44495">MRSKFRKFLLYAFGLAVLAAIAYGLIPEPVEVDLAQAERGAIRVTVDQDGKTRIREKYVVSAPLAGRVLRIDMDPGDEVRAGDTLLANIEPRDPELLDARTVAQAEARVKAAEATLEKMEPMLEEVTANQQYADSELKRVQDARSNSPSAVSESEVESRLLASRTQKALLRTALQNKEIARFELDQARAALIRSRPPSENPPLAENNGWNFPIRSPIDGRVLRVFQQSSAVVNAGTPLLEVGDPTDLEVEIDVLSRDAVKIEPGTLTLLEHWGGDRILQGRVKIVEPSAFTKISTLGVEEQRVNVIVSLVDPPQDRTELGDGFRVEARIVVAEADDVLKVPTSALFRVGDDWAVFRAVDGVAREQIVDVGLENGLEAEILKGLSSGDAVIVHPGDEVADGSKIRPRE</sequence>
<proteinExistence type="predicted"/>
<evidence type="ECO:0000259" key="4">
    <source>
        <dbReference type="Pfam" id="PF25989"/>
    </source>
</evidence>
<comment type="subcellular location">
    <subcellularLocation>
        <location evidence="1">Cell envelope</location>
    </subcellularLocation>
</comment>
<dbReference type="PANTHER" id="PTHR32347:SF29">
    <property type="entry name" value="UPF0194 MEMBRANE PROTEIN YBHG"/>
    <property type="match status" value="1"/>
</dbReference>
<dbReference type="RefSeq" id="WP_148072246.1">
    <property type="nucleotide sequence ID" value="NZ_CP042913.1"/>
</dbReference>
<dbReference type="AlphaFoldDB" id="A0A5B9Q3B8"/>
<organism evidence="5 6">
    <name type="scientific">Bythopirellula goksoeyrii</name>
    <dbReference type="NCBI Taxonomy" id="1400387"/>
    <lineage>
        <taxon>Bacteria</taxon>
        <taxon>Pseudomonadati</taxon>
        <taxon>Planctomycetota</taxon>
        <taxon>Planctomycetia</taxon>
        <taxon>Pirellulales</taxon>
        <taxon>Lacipirellulaceae</taxon>
        <taxon>Bythopirellula</taxon>
    </lineage>
</organism>
<dbReference type="Gene3D" id="2.40.50.100">
    <property type="match status" value="1"/>
</dbReference>
<dbReference type="Pfam" id="PF25989">
    <property type="entry name" value="YknX_C"/>
    <property type="match status" value="1"/>
</dbReference>
<dbReference type="InterPro" id="IPR058637">
    <property type="entry name" value="YknX-like_C"/>
</dbReference>
<protein>
    <submittedName>
        <fullName evidence="5">Macrolide export protein MacA</fullName>
    </submittedName>
</protein>
<gene>
    <name evidence="5" type="primary">macA_1</name>
    <name evidence="5" type="ORF">Pr1d_07480</name>
</gene>
<evidence type="ECO:0000256" key="1">
    <source>
        <dbReference type="ARBA" id="ARBA00004196"/>
    </source>
</evidence>
<evidence type="ECO:0000256" key="2">
    <source>
        <dbReference type="ARBA" id="ARBA00023054"/>
    </source>
</evidence>
<reference evidence="5 6" key="1">
    <citation type="submission" date="2019-08" db="EMBL/GenBank/DDBJ databases">
        <title>Deep-cultivation of Planctomycetes and their phenomic and genomic characterization uncovers novel biology.</title>
        <authorList>
            <person name="Wiegand S."/>
            <person name="Jogler M."/>
            <person name="Boedeker C."/>
            <person name="Pinto D."/>
            <person name="Vollmers J."/>
            <person name="Rivas-Marin E."/>
            <person name="Kohn T."/>
            <person name="Peeters S.H."/>
            <person name="Heuer A."/>
            <person name="Rast P."/>
            <person name="Oberbeckmann S."/>
            <person name="Bunk B."/>
            <person name="Jeske O."/>
            <person name="Meyerdierks A."/>
            <person name="Storesund J.E."/>
            <person name="Kallscheuer N."/>
            <person name="Luecker S."/>
            <person name="Lage O.M."/>
            <person name="Pohl T."/>
            <person name="Merkel B.J."/>
            <person name="Hornburger P."/>
            <person name="Mueller R.-W."/>
            <person name="Bruemmer F."/>
            <person name="Labrenz M."/>
            <person name="Spormann A.M."/>
            <person name="Op den Camp H."/>
            <person name="Overmann J."/>
            <person name="Amann R."/>
            <person name="Jetten M.S.M."/>
            <person name="Mascher T."/>
            <person name="Medema M.H."/>
            <person name="Devos D.P."/>
            <person name="Kaster A.-K."/>
            <person name="Ovreas L."/>
            <person name="Rohde M."/>
            <person name="Galperin M.Y."/>
            <person name="Jogler C."/>
        </authorList>
    </citation>
    <scope>NUCLEOTIDE SEQUENCE [LARGE SCALE GENOMIC DNA]</scope>
    <source>
        <strain evidence="5 6">Pr1d</strain>
    </source>
</reference>
<feature type="region of interest" description="Disordered" evidence="3">
    <location>
        <begin position="138"/>
        <end position="158"/>
    </location>
</feature>
<feature type="compositionally biased region" description="Low complexity" evidence="3">
    <location>
        <begin position="143"/>
        <end position="158"/>
    </location>
</feature>
<evidence type="ECO:0000313" key="5">
    <source>
        <dbReference type="EMBL" id="QEG33484.1"/>
    </source>
</evidence>
<dbReference type="Gene3D" id="2.40.420.20">
    <property type="match status" value="1"/>
</dbReference>
<feature type="domain" description="YknX-like C-terminal permuted SH3-like" evidence="4">
    <location>
        <begin position="337"/>
        <end position="404"/>
    </location>
</feature>
<dbReference type="OrthoDB" id="9791520at2"/>
<dbReference type="KEGG" id="bgok:Pr1d_07480"/>
<dbReference type="GO" id="GO:0030313">
    <property type="term" value="C:cell envelope"/>
    <property type="evidence" value="ECO:0007669"/>
    <property type="project" value="UniProtKB-SubCell"/>
</dbReference>
<dbReference type="Gene3D" id="1.10.287.470">
    <property type="entry name" value="Helix hairpin bin"/>
    <property type="match status" value="1"/>
</dbReference>
<dbReference type="SUPFAM" id="SSF111369">
    <property type="entry name" value="HlyD-like secretion proteins"/>
    <property type="match status" value="1"/>
</dbReference>
<keyword evidence="6" id="KW-1185">Reference proteome</keyword>
<evidence type="ECO:0000256" key="3">
    <source>
        <dbReference type="SAM" id="MobiDB-lite"/>
    </source>
</evidence>
<dbReference type="Gene3D" id="2.40.30.170">
    <property type="match status" value="1"/>
</dbReference>
<dbReference type="Proteomes" id="UP000323917">
    <property type="component" value="Chromosome"/>
</dbReference>
<accession>A0A5B9Q3B8</accession>